<evidence type="ECO:0000313" key="4">
    <source>
        <dbReference type="Proteomes" id="UP000192927"/>
    </source>
</evidence>
<dbReference type="EMBL" id="FWEW01000738">
    <property type="protein sequence ID" value="SLM35604.1"/>
    <property type="molecule type" value="Genomic_DNA"/>
</dbReference>
<name>A0A1W5CXK2_9LECA</name>
<sequence length="289" mass="32479">MPAANRSAGRNVFIYDSKDPTKVLGGLVLTNGVTNANFYFMLEILFIFTTTFELQLNEADATIPRNGDPLQAGNYYIITSCSFSVSDEAWLVHTISHSTGTPTPAFRDAIRLRDPRCVITGEEAINADVGSWTGFDAAHIFPLAYEGHWKQHNFDRWITKPSVKGGSINSVQNGLLLRSDIHQLFDNYGVSINPDDDHRITFFARDGKNIAGQHLDQRFLNNPDRPVDQLLSWHFRQSVLANMRGNGVPHFEHDFPPGSDILGDIRDGPMPEERMEFELFSRLTAVQDI</sequence>
<dbReference type="Pfam" id="PF13391">
    <property type="entry name" value="HNH_2"/>
    <property type="match status" value="1"/>
</dbReference>
<dbReference type="Pfam" id="PF25324">
    <property type="entry name" value="DUF7881"/>
    <property type="match status" value="1"/>
</dbReference>
<reference evidence="4" key="1">
    <citation type="submission" date="2017-03" db="EMBL/GenBank/DDBJ databases">
        <authorList>
            <person name="Sharma R."/>
            <person name="Thines M."/>
        </authorList>
    </citation>
    <scope>NUCLEOTIDE SEQUENCE [LARGE SCALE GENOMIC DNA]</scope>
</reference>
<dbReference type="InterPro" id="IPR057203">
    <property type="entry name" value="DUF7881"/>
</dbReference>
<organism evidence="3 4">
    <name type="scientific">Lasallia pustulata</name>
    <dbReference type="NCBI Taxonomy" id="136370"/>
    <lineage>
        <taxon>Eukaryota</taxon>
        <taxon>Fungi</taxon>
        <taxon>Dikarya</taxon>
        <taxon>Ascomycota</taxon>
        <taxon>Pezizomycotina</taxon>
        <taxon>Lecanoromycetes</taxon>
        <taxon>OSLEUM clade</taxon>
        <taxon>Umbilicariomycetidae</taxon>
        <taxon>Umbilicariales</taxon>
        <taxon>Umbilicariaceae</taxon>
        <taxon>Lasallia</taxon>
    </lineage>
</organism>
<feature type="domain" description="HNH nuclease" evidence="1">
    <location>
        <begin position="117"/>
        <end position="193"/>
    </location>
</feature>
<evidence type="ECO:0000259" key="2">
    <source>
        <dbReference type="Pfam" id="PF25324"/>
    </source>
</evidence>
<evidence type="ECO:0000313" key="3">
    <source>
        <dbReference type="EMBL" id="SLM35604.1"/>
    </source>
</evidence>
<protein>
    <submittedName>
        <fullName evidence="3">HNH nuclease</fullName>
    </submittedName>
</protein>
<proteinExistence type="predicted"/>
<dbReference type="AlphaFoldDB" id="A0A1W5CXK2"/>
<accession>A0A1W5CXK2</accession>
<dbReference type="InterPro" id="IPR003615">
    <property type="entry name" value="HNH_nuc"/>
</dbReference>
<keyword evidence="4" id="KW-1185">Reference proteome</keyword>
<evidence type="ECO:0000259" key="1">
    <source>
        <dbReference type="Pfam" id="PF13391"/>
    </source>
</evidence>
<feature type="domain" description="DUF7881" evidence="2">
    <location>
        <begin position="9"/>
        <end position="83"/>
    </location>
</feature>
<dbReference type="Proteomes" id="UP000192927">
    <property type="component" value="Unassembled WGS sequence"/>
</dbReference>